<keyword evidence="4" id="KW-0812">Transmembrane</keyword>
<gene>
    <name evidence="7" type="ORF">ABID16_002423</name>
</gene>
<keyword evidence="4" id="KW-1133">Transmembrane helix</keyword>
<dbReference type="PANTHER" id="PTHR45138">
    <property type="entry name" value="REGULATORY COMPONENTS OF SENSORY TRANSDUCTION SYSTEM"/>
    <property type="match status" value="1"/>
</dbReference>
<dbReference type="NCBIfam" id="TIGR00254">
    <property type="entry name" value="GGDEF"/>
    <property type="match status" value="1"/>
</dbReference>
<keyword evidence="8" id="KW-1185">Reference proteome</keyword>
<accession>A0ABV2J063</accession>
<name>A0ABV2J063_9HYPH</name>
<dbReference type="Gene3D" id="3.30.450.20">
    <property type="entry name" value="PAS domain"/>
    <property type="match status" value="2"/>
</dbReference>
<evidence type="ECO:0000259" key="6">
    <source>
        <dbReference type="PROSITE" id="PS50887"/>
    </source>
</evidence>
<dbReference type="InterPro" id="IPR029787">
    <property type="entry name" value="Nucleotide_cyclase"/>
</dbReference>
<dbReference type="PROSITE" id="PS50885">
    <property type="entry name" value="HAMP"/>
    <property type="match status" value="1"/>
</dbReference>
<keyword evidence="3" id="KW-0175">Coiled coil</keyword>
<dbReference type="InterPro" id="IPR050469">
    <property type="entry name" value="Diguanylate_Cyclase"/>
</dbReference>
<feature type="domain" description="GGDEF" evidence="6">
    <location>
        <begin position="400"/>
        <end position="532"/>
    </location>
</feature>
<organism evidence="7 8">
    <name type="scientific">Rhizobium aquaticum</name>
    <dbReference type="NCBI Taxonomy" id="1549636"/>
    <lineage>
        <taxon>Bacteria</taxon>
        <taxon>Pseudomonadati</taxon>
        <taxon>Pseudomonadota</taxon>
        <taxon>Alphaproteobacteria</taxon>
        <taxon>Hyphomicrobiales</taxon>
        <taxon>Rhizobiaceae</taxon>
        <taxon>Rhizobium/Agrobacterium group</taxon>
        <taxon>Rhizobium</taxon>
    </lineage>
</organism>
<evidence type="ECO:0000256" key="4">
    <source>
        <dbReference type="SAM" id="Phobius"/>
    </source>
</evidence>
<reference evidence="7 8" key="1">
    <citation type="submission" date="2024-06" db="EMBL/GenBank/DDBJ databases">
        <title>Genomic Encyclopedia of Type Strains, Phase IV (KMG-IV): sequencing the most valuable type-strain genomes for metagenomic binning, comparative biology and taxonomic classification.</title>
        <authorList>
            <person name="Goeker M."/>
        </authorList>
    </citation>
    <scope>NUCLEOTIDE SEQUENCE [LARGE SCALE GENOMIC DNA]</scope>
    <source>
        <strain evidence="7 8">DSM 29780</strain>
    </source>
</reference>
<dbReference type="SMART" id="SM00304">
    <property type="entry name" value="HAMP"/>
    <property type="match status" value="1"/>
</dbReference>
<dbReference type="InterPro" id="IPR043128">
    <property type="entry name" value="Rev_trsase/Diguanyl_cyclase"/>
</dbReference>
<dbReference type="Gene3D" id="3.30.70.270">
    <property type="match status" value="1"/>
</dbReference>
<dbReference type="InterPro" id="IPR003660">
    <property type="entry name" value="HAMP_dom"/>
</dbReference>
<evidence type="ECO:0000256" key="1">
    <source>
        <dbReference type="ARBA" id="ARBA00012528"/>
    </source>
</evidence>
<dbReference type="InterPro" id="IPR000160">
    <property type="entry name" value="GGDEF_dom"/>
</dbReference>
<feature type="coiled-coil region" evidence="3">
    <location>
        <begin position="345"/>
        <end position="372"/>
    </location>
</feature>
<dbReference type="EC" id="2.7.7.65" evidence="1"/>
<proteinExistence type="predicted"/>
<dbReference type="SMART" id="SM00267">
    <property type="entry name" value="GGDEF"/>
    <property type="match status" value="1"/>
</dbReference>
<dbReference type="RefSeq" id="WP_354556603.1">
    <property type="nucleotide sequence ID" value="NZ_JBEPMB010000003.1"/>
</dbReference>
<dbReference type="SUPFAM" id="SSF158472">
    <property type="entry name" value="HAMP domain-like"/>
    <property type="match status" value="1"/>
</dbReference>
<evidence type="ECO:0000259" key="5">
    <source>
        <dbReference type="PROSITE" id="PS50885"/>
    </source>
</evidence>
<evidence type="ECO:0000256" key="2">
    <source>
        <dbReference type="ARBA" id="ARBA00034247"/>
    </source>
</evidence>
<dbReference type="Pfam" id="PF00672">
    <property type="entry name" value="HAMP"/>
    <property type="match status" value="1"/>
</dbReference>
<dbReference type="EMBL" id="JBEPMB010000003">
    <property type="protein sequence ID" value="MET3614086.1"/>
    <property type="molecule type" value="Genomic_DNA"/>
</dbReference>
<dbReference type="PROSITE" id="PS50887">
    <property type="entry name" value="GGDEF"/>
    <property type="match status" value="1"/>
</dbReference>
<evidence type="ECO:0000256" key="3">
    <source>
        <dbReference type="SAM" id="Coils"/>
    </source>
</evidence>
<feature type="transmembrane region" description="Helical" evidence="4">
    <location>
        <begin position="262"/>
        <end position="285"/>
    </location>
</feature>
<sequence>MFYRHEDGSYTQRPGVFEGEPLADGRRYKGMSATYAPDVSPNDDVKARFALSFELAFKYGSSSRGEIFNFYGVVPEKGFPIYQSVDVGKAFTYSGPDALKLETFEFYTRGFDEREKDPFFTKMYWDSSNNGWMVTVAVPDASAQPGRRVILACSDVLLDELMRRVASPPIKGSYGSLFMADADGTLIFERDHLADIKTSEGSASIKSLGLVQSVPLLKASRGLGPDEVKLVETDREIVAVTTLASTPWILAIHYPLELMRPAVLQNFAIVIATGLLTLLVELFIIRSVLIKQVSQPLERLIRAVNLVGKSQGSLDAGDLPTASQDEIGQLARDFQMMATRVQEGRLRLEEKVQERTERLQEANDRLVELSITDPLTGVANRRRFDAVLEAEWSRAQRSGSSLTLAMLDVDYFKNFNDGYGHIAGDECLRRIADLLKEVLPGSAGLVARYGGEEFVLLLADAAESGSLIASIQEKLKALALPHSGSPFGTVTVSIGWATMTPTDASVAASLVELADKALYAAKNAGRNRSIKA</sequence>
<evidence type="ECO:0000313" key="7">
    <source>
        <dbReference type="EMBL" id="MET3614086.1"/>
    </source>
</evidence>
<dbReference type="PANTHER" id="PTHR45138:SF9">
    <property type="entry name" value="DIGUANYLATE CYCLASE DGCM-RELATED"/>
    <property type="match status" value="1"/>
</dbReference>
<dbReference type="CDD" id="cd06225">
    <property type="entry name" value="HAMP"/>
    <property type="match status" value="1"/>
</dbReference>
<dbReference type="CDD" id="cd01949">
    <property type="entry name" value="GGDEF"/>
    <property type="match status" value="1"/>
</dbReference>
<feature type="domain" description="HAMP" evidence="5">
    <location>
        <begin position="291"/>
        <end position="346"/>
    </location>
</feature>
<keyword evidence="4" id="KW-0472">Membrane</keyword>
<dbReference type="SUPFAM" id="SSF55073">
    <property type="entry name" value="Nucleotide cyclase"/>
    <property type="match status" value="1"/>
</dbReference>
<dbReference type="Gene3D" id="6.10.340.10">
    <property type="match status" value="1"/>
</dbReference>
<protein>
    <recommendedName>
        <fullName evidence="1">diguanylate cyclase</fullName>
        <ecNumber evidence="1">2.7.7.65</ecNumber>
    </recommendedName>
</protein>
<comment type="caution">
    <text evidence="7">The sequence shown here is derived from an EMBL/GenBank/DDBJ whole genome shotgun (WGS) entry which is preliminary data.</text>
</comment>
<evidence type="ECO:0000313" key="8">
    <source>
        <dbReference type="Proteomes" id="UP001549047"/>
    </source>
</evidence>
<dbReference type="Pfam" id="PF00990">
    <property type="entry name" value="GGDEF"/>
    <property type="match status" value="1"/>
</dbReference>
<comment type="catalytic activity">
    <reaction evidence="2">
        <text>2 GTP = 3',3'-c-di-GMP + 2 diphosphate</text>
        <dbReference type="Rhea" id="RHEA:24898"/>
        <dbReference type="ChEBI" id="CHEBI:33019"/>
        <dbReference type="ChEBI" id="CHEBI:37565"/>
        <dbReference type="ChEBI" id="CHEBI:58805"/>
        <dbReference type="EC" id="2.7.7.65"/>
    </reaction>
</comment>
<dbReference type="Proteomes" id="UP001549047">
    <property type="component" value="Unassembled WGS sequence"/>
</dbReference>